<feature type="transmembrane region" description="Helical" evidence="1">
    <location>
        <begin position="1238"/>
        <end position="1259"/>
    </location>
</feature>
<sequence length="1531" mass="163039">MAKTVRHLSRIGSALLFSFFFTLLVLPVEPAAATTWEPEPAPKALTQQQRLYYPSLDTYTTPRVRDPLLLVLTRDLSWQKMTPQFEKYPQLAKYASAGAVGTLNTSGCLSESVLTIQNGYPAHLARPCPRAAVAAGKIAGIDASYWQETQQASPGQLAGVLEAFGIKTRAIGSQAGLLLADGNGSVKNYAALPESVPELTAKVKTGISEGGLTVVDLSTLSSAERQLQMLEGALAGLSPKSGLISLSLVADAKNTAPYLLSYSPASGTGLATSASTNAAGLSTLADTNAQILSHFSLPVPDGNRGRALSAHSLPGQSQSLINLDNTASSSAEKDLQQRLDYLQNQVQLSTVNLDVKIWLYLAITCCLFLSFGGYLGSRKRGQLKRRRIRIPLSAAAVFAAFLSPASFCLYYLLGADWAVSPAWAGGAIALVASLFTVLLALLVSTLRQSFAFSPAQLARGAGIATSAFTLGIILWTRKQAEYTQVGTPLGYSVLDGPFLWQLSAEAAALTLSCILLAVVCALASLPPIDTFWRRNRVKCRAITAVTALALFTGLWLWAGVSALICAVLFLAPLAVAFLTYASPLVASPCASRSSSHFRAVSVVAVLGALSLGCAGILGTFGVSPDAPATKIDALSQSADTKVAVVFTSGLSWEDLVAAQPELAHRSSAVRSGALFTLAPYPFKAMACPQDAWLTFSAGRPLSRYSLAGRNLCLEPEPLSDGKRVQMWDYYQRSAIASSFAAKPGVFAEQLREAQISAGAIGNSAALALADPEGIIRGEVSDIDPLAPGYAQAVQSMVSSHALTLIDVQTGSQNLNPDRLSREVGAQQQDIFYFLDPATGKSQLEKSDIWDPIWLLQNGGSLSGNSLQAGTLVTDSKNARHQLQDRNNLRRSEMNPQVNPTPAASVELFGDSGSTFAPGALHLVDLSTVLSQDPGLDPDYLTQTRKQNHRLFPTVATYPDLRGKLPDRINLAQQEKQITALKHTLAALPENTRALVVSANPDSAQQGLQAAMVYGKGISEGIIYSPSTHQMGIAQTADLPTTVLDWLGARNPKLSTSGSPLMISANAATSADRLERLVSTSQRADASYARLGLPPSKFVAFAAGALLVLALSLVSLLVIRPNPRRPHLQIQLGMLGQFLCLAVASLPAACLGAAMLPWWEAEAPTSFFTSVSILIATLLALVACTGPWRDRPIGPALVIAAFSTLFICLDVATGSHISMDSPFGSFSLLGARFFGFGNVYYSVCAIWTLLLCGCVTSLGRPAAFRGKRNSRLPVWLANLFIAFLGIAFMVVDGLPRFGADFGGPISFLPGFLVLVLLLNGKRIGIKRMLVVLMVAAGASVGLAFADWMRPAAQRTHLGNFVQSIINGDLQVIITRKLLANLASWGSITYVWSLLCCLLVFVILVLPALSLTPMPTNLFLPDNFAAAPLTPPLRQEESAKKYWQRGRSYLRDLATFATWLFARVRPQLGETPLAKKESTLRITLLAIGINQLFAYLLNDSGTQLPATGLLLTALAYCSALFASLPGTSRGLAR</sequence>
<evidence type="ECO:0008006" key="4">
    <source>
        <dbReference type="Google" id="ProtNLM"/>
    </source>
</evidence>
<evidence type="ECO:0000313" key="3">
    <source>
        <dbReference type="Proteomes" id="UP001200537"/>
    </source>
</evidence>
<keyword evidence="1" id="KW-0812">Transmembrane</keyword>
<feature type="transmembrane region" description="Helical" evidence="1">
    <location>
        <begin position="1195"/>
        <end position="1218"/>
    </location>
</feature>
<feature type="transmembrane region" description="Helical" evidence="1">
    <location>
        <begin position="506"/>
        <end position="525"/>
    </location>
</feature>
<feature type="transmembrane region" description="Helical" evidence="1">
    <location>
        <begin position="1271"/>
        <end position="1290"/>
    </location>
</feature>
<keyword evidence="1" id="KW-0472">Membrane</keyword>
<feature type="transmembrane region" description="Helical" evidence="1">
    <location>
        <begin position="1164"/>
        <end position="1183"/>
    </location>
</feature>
<feature type="transmembrane region" description="Helical" evidence="1">
    <location>
        <begin position="537"/>
        <end position="557"/>
    </location>
</feature>
<feature type="transmembrane region" description="Helical" evidence="1">
    <location>
        <begin position="1478"/>
        <end position="1496"/>
    </location>
</feature>
<feature type="transmembrane region" description="Helical" evidence="1">
    <location>
        <begin position="1137"/>
        <end position="1158"/>
    </location>
</feature>
<organism evidence="2 3">
    <name type="scientific">Varibaculum cambriense</name>
    <dbReference type="NCBI Taxonomy" id="184870"/>
    <lineage>
        <taxon>Bacteria</taxon>
        <taxon>Bacillati</taxon>
        <taxon>Actinomycetota</taxon>
        <taxon>Actinomycetes</taxon>
        <taxon>Actinomycetales</taxon>
        <taxon>Actinomycetaceae</taxon>
        <taxon>Varibaculum</taxon>
    </lineage>
</organism>
<gene>
    <name evidence="2" type="ORF">L0M99_03800</name>
</gene>
<dbReference type="EMBL" id="JAKNHJ010000005">
    <property type="protein sequence ID" value="MCG4617621.1"/>
    <property type="molecule type" value="Genomic_DNA"/>
</dbReference>
<feature type="transmembrane region" description="Helical" evidence="1">
    <location>
        <begin position="1328"/>
        <end position="1347"/>
    </location>
</feature>
<reference evidence="2" key="1">
    <citation type="submission" date="2022-01" db="EMBL/GenBank/DDBJ databases">
        <title>Collection of gut derived symbiotic bacterial strains cultured from healthy donors.</title>
        <authorList>
            <person name="Lin H."/>
            <person name="Kohout C."/>
            <person name="Waligurski E."/>
            <person name="Pamer E.G."/>
        </authorList>
    </citation>
    <scope>NUCLEOTIDE SEQUENCE</scope>
    <source>
        <strain evidence="2">DFI.7.46</strain>
    </source>
</reference>
<feature type="transmembrane region" description="Helical" evidence="1">
    <location>
        <begin position="388"/>
        <end position="412"/>
    </location>
</feature>
<dbReference type="Proteomes" id="UP001200537">
    <property type="component" value="Unassembled WGS sequence"/>
</dbReference>
<feature type="transmembrane region" description="Helical" evidence="1">
    <location>
        <begin position="357"/>
        <end position="376"/>
    </location>
</feature>
<proteinExistence type="predicted"/>
<comment type="caution">
    <text evidence="2">The sequence shown here is derived from an EMBL/GenBank/DDBJ whole genome shotgun (WGS) entry which is preliminary data.</text>
</comment>
<feature type="transmembrane region" description="Helical" evidence="1">
    <location>
        <begin position="1502"/>
        <end position="1522"/>
    </location>
</feature>
<evidence type="ECO:0000256" key="1">
    <source>
        <dbReference type="SAM" id="Phobius"/>
    </source>
</evidence>
<feature type="transmembrane region" description="Helical" evidence="1">
    <location>
        <begin position="1296"/>
        <end position="1316"/>
    </location>
</feature>
<feature type="transmembrane region" description="Helical" evidence="1">
    <location>
        <begin position="597"/>
        <end position="620"/>
    </location>
</feature>
<accession>A0AAJ1BBJ6</accession>
<keyword evidence="1" id="KW-1133">Transmembrane helix</keyword>
<protein>
    <recommendedName>
        <fullName evidence="4">Tat pathway signal sequence domain protein</fullName>
    </recommendedName>
</protein>
<name>A0AAJ1BBJ6_9ACTO</name>
<dbReference type="RefSeq" id="WP_238127812.1">
    <property type="nucleotide sequence ID" value="NZ_JAGZVZ010000008.1"/>
</dbReference>
<evidence type="ECO:0000313" key="2">
    <source>
        <dbReference type="EMBL" id="MCG4617621.1"/>
    </source>
</evidence>
<feature type="transmembrane region" description="Helical" evidence="1">
    <location>
        <begin position="563"/>
        <end position="585"/>
    </location>
</feature>
<feature type="transmembrane region" description="Helical" evidence="1">
    <location>
        <begin position="1097"/>
        <end position="1117"/>
    </location>
</feature>
<feature type="transmembrane region" description="Helical" evidence="1">
    <location>
        <begin position="457"/>
        <end position="475"/>
    </location>
</feature>
<feature type="transmembrane region" description="Helical" evidence="1">
    <location>
        <begin position="1388"/>
        <end position="1407"/>
    </location>
</feature>
<feature type="transmembrane region" description="Helical" evidence="1">
    <location>
        <begin position="424"/>
        <end position="445"/>
    </location>
</feature>